<gene>
    <name evidence="1" type="ORF">GBAR_LOCUS2018</name>
</gene>
<sequence>MADLDRICDTLLSQRSLILASNRGPVEHYVAPDGRAEARRGSGGIVTALNSLAQTAQFTWIASAMGEGDRLIAGSSQGSSYRSPLPGHKIDLRYVVTPRRVYHKYYNVLCNPLLWFLQHYMWNPPYNPNVDASVHDAWQGGYVPVNQAFARAVVDQAQSNEMPPVVIGHDYHLYLLPEMVRQEIPDALIQHFIHIPWPTPRYWQMIPSYITRQICSSLVCADIVGFQTTQDRQSFLDTVEEFVPGAKVDRNQHSIQREDLTTYVKLYPLSINVGEVQRISNSPRALEHEEKLMSVRGGNTTIVRIDRAEPNKNVVRGFRAFELLLSRHPELKGKINFLAFLVPSRTHIRQYQRYMEEINQLVAKINETFGTEDWQPITTFMENNYTQAIAGMKLYDVLLVNTLMEGMNLVAKEGPVVNTRDGVLVLSETSGAFEQLAEGALPVSPTDVEGTMEALYQAINMDPEERKRRASLLAESVNREDINDWICRQLKDISSLPQLHPQENVID</sequence>
<dbReference type="InterPro" id="IPR001830">
    <property type="entry name" value="Glyco_trans_20"/>
</dbReference>
<accession>A0AA35QYC3</accession>
<name>A0AA35QYC3_GEOBA</name>
<dbReference type="Proteomes" id="UP001174909">
    <property type="component" value="Unassembled WGS sequence"/>
</dbReference>
<organism evidence="1 2">
    <name type="scientific">Geodia barretti</name>
    <name type="common">Barrett's horny sponge</name>
    <dbReference type="NCBI Taxonomy" id="519541"/>
    <lineage>
        <taxon>Eukaryota</taxon>
        <taxon>Metazoa</taxon>
        <taxon>Porifera</taxon>
        <taxon>Demospongiae</taxon>
        <taxon>Heteroscleromorpha</taxon>
        <taxon>Tetractinellida</taxon>
        <taxon>Astrophorina</taxon>
        <taxon>Geodiidae</taxon>
        <taxon>Geodia</taxon>
    </lineage>
</organism>
<dbReference type="PANTHER" id="PTHR10788:SF106">
    <property type="entry name" value="BCDNA.GH08860"/>
    <property type="match status" value="1"/>
</dbReference>
<dbReference type="GO" id="GO:0005829">
    <property type="term" value="C:cytosol"/>
    <property type="evidence" value="ECO:0007669"/>
    <property type="project" value="TreeGrafter"/>
</dbReference>
<keyword evidence="2" id="KW-1185">Reference proteome</keyword>
<evidence type="ECO:0000313" key="2">
    <source>
        <dbReference type="Proteomes" id="UP001174909"/>
    </source>
</evidence>
<protein>
    <submittedName>
        <fullName evidence="1">Alpha,alpha-trehalose-phosphate synthase [UDP-forming] A</fullName>
    </submittedName>
</protein>
<dbReference type="EMBL" id="CASHTH010000290">
    <property type="protein sequence ID" value="CAI7996968.1"/>
    <property type="molecule type" value="Genomic_DNA"/>
</dbReference>
<dbReference type="PANTHER" id="PTHR10788">
    <property type="entry name" value="TREHALOSE-6-PHOSPHATE SYNTHASE"/>
    <property type="match status" value="1"/>
</dbReference>
<dbReference type="CDD" id="cd03788">
    <property type="entry name" value="GT20_TPS"/>
    <property type="match status" value="1"/>
</dbReference>
<dbReference type="SUPFAM" id="SSF53756">
    <property type="entry name" value="UDP-Glycosyltransferase/glycogen phosphorylase"/>
    <property type="match status" value="1"/>
</dbReference>
<evidence type="ECO:0000313" key="1">
    <source>
        <dbReference type="EMBL" id="CAI7996968.1"/>
    </source>
</evidence>
<dbReference type="Gene3D" id="3.40.50.2000">
    <property type="entry name" value="Glycogen Phosphorylase B"/>
    <property type="match status" value="2"/>
</dbReference>
<proteinExistence type="predicted"/>
<dbReference type="GO" id="GO:0003825">
    <property type="term" value="F:alpha,alpha-trehalose-phosphate synthase (UDP-forming) activity"/>
    <property type="evidence" value="ECO:0007669"/>
    <property type="project" value="TreeGrafter"/>
</dbReference>
<dbReference type="Pfam" id="PF00982">
    <property type="entry name" value="Glyco_transf_20"/>
    <property type="match status" value="1"/>
</dbReference>
<dbReference type="GO" id="GO:0005992">
    <property type="term" value="P:trehalose biosynthetic process"/>
    <property type="evidence" value="ECO:0007669"/>
    <property type="project" value="InterPro"/>
</dbReference>
<dbReference type="GO" id="GO:0004805">
    <property type="term" value="F:trehalose-phosphatase activity"/>
    <property type="evidence" value="ECO:0007669"/>
    <property type="project" value="TreeGrafter"/>
</dbReference>
<comment type="caution">
    <text evidence="1">The sequence shown here is derived from an EMBL/GenBank/DDBJ whole genome shotgun (WGS) entry which is preliminary data.</text>
</comment>
<reference evidence="1" key="1">
    <citation type="submission" date="2023-03" db="EMBL/GenBank/DDBJ databases">
        <authorList>
            <person name="Steffen K."/>
            <person name="Cardenas P."/>
        </authorList>
    </citation>
    <scope>NUCLEOTIDE SEQUENCE</scope>
</reference>
<dbReference type="AlphaFoldDB" id="A0AA35QYC3"/>